<dbReference type="Proteomes" id="UP001159363">
    <property type="component" value="Chromosome 4"/>
</dbReference>
<dbReference type="EMBL" id="JARBHB010000005">
    <property type="protein sequence ID" value="KAJ8883788.1"/>
    <property type="molecule type" value="Genomic_DNA"/>
</dbReference>
<gene>
    <name evidence="1" type="ORF">PR048_015642</name>
</gene>
<organism evidence="1 2">
    <name type="scientific">Dryococelus australis</name>
    <dbReference type="NCBI Taxonomy" id="614101"/>
    <lineage>
        <taxon>Eukaryota</taxon>
        <taxon>Metazoa</taxon>
        <taxon>Ecdysozoa</taxon>
        <taxon>Arthropoda</taxon>
        <taxon>Hexapoda</taxon>
        <taxon>Insecta</taxon>
        <taxon>Pterygota</taxon>
        <taxon>Neoptera</taxon>
        <taxon>Polyneoptera</taxon>
        <taxon>Phasmatodea</taxon>
        <taxon>Verophasmatodea</taxon>
        <taxon>Anareolatae</taxon>
        <taxon>Phasmatidae</taxon>
        <taxon>Eurycanthinae</taxon>
        <taxon>Dryococelus</taxon>
    </lineage>
</organism>
<protein>
    <recommendedName>
        <fullName evidence="3">GAG-pre-integrase domain-containing protein</fullName>
    </recommendedName>
</protein>
<evidence type="ECO:0000313" key="1">
    <source>
        <dbReference type="EMBL" id="KAJ8883788.1"/>
    </source>
</evidence>
<evidence type="ECO:0000313" key="2">
    <source>
        <dbReference type="Proteomes" id="UP001159363"/>
    </source>
</evidence>
<evidence type="ECO:0008006" key="3">
    <source>
        <dbReference type="Google" id="ProtNLM"/>
    </source>
</evidence>
<sequence length="109" mass="12462">MKKRQVKVGQAILVKNKVKVRLLTSCATIVTNNNFRMECKAKGNLFETSFEFAHENCNVSINSDLWHRRLGHLGRNGLINLGLTYSEKKCRVCGRGNEKIEIYFSCKIV</sequence>
<comment type="caution">
    <text evidence="1">The sequence shown here is derived from an EMBL/GenBank/DDBJ whole genome shotgun (WGS) entry which is preliminary data.</text>
</comment>
<name>A0ABQ9HHI7_9NEOP</name>
<proteinExistence type="predicted"/>
<keyword evidence="2" id="KW-1185">Reference proteome</keyword>
<reference evidence="1 2" key="1">
    <citation type="submission" date="2023-02" db="EMBL/GenBank/DDBJ databases">
        <title>LHISI_Scaffold_Assembly.</title>
        <authorList>
            <person name="Stuart O.P."/>
            <person name="Cleave R."/>
            <person name="Magrath M.J.L."/>
            <person name="Mikheyev A.S."/>
        </authorList>
    </citation>
    <scope>NUCLEOTIDE SEQUENCE [LARGE SCALE GENOMIC DNA]</scope>
    <source>
        <strain evidence="1">Daus_M_001</strain>
        <tissue evidence="1">Leg muscle</tissue>
    </source>
</reference>
<accession>A0ABQ9HHI7</accession>